<keyword evidence="12" id="KW-0472">Membrane</keyword>
<evidence type="ECO:0000256" key="16">
    <source>
        <dbReference type="SAM" id="MobiDB-lite"/>
    </source>
</evidence>
<keyword evidence="10" id="KW-0378">Hydrolase</keyword>
<evidence type="ECO:0000256" key="10">
    <source>
        <dbReference type="ARBA" id="ARBA00022801"/>
    </source>
</evidence>
<comment type="subcellular location">
    <subcellularLocation>
        <location evidence="2">Melanosome</location>
    </subcellularLocation>
    <subcellularLocation>
        <location evidence="3">Membrane</location>
        <topology evidence="3">Lipid-anchor</topology>
    </subcellularLocation>
</comment>
<evidence type="ECO:0000256" key="2">
    <source>
        <dbReference type="ARBA" id="ARBA00004223"/>
    </source>
</evidence>
<dbReference type="Gene3D" id="3.90.1740.10">
    <property type="entry name" value="2',3'-cyclic nucleotide 3'-phosphodiesterase superfamily"/>
    <property type="match status" value="1"/>
</dbReference>
<feature type="compositionally biased region" description="Polar residues" evidence="16">
    <location>
        <begin position="534"/>
        <end position="544"/>
    </location>
</feature>
<dbReference type="GO" id="GO:0004113">
    <property type="term" value="F:2',3'-cyclic-nucleotide 3'-phosphodiesterase activity"/>
    <property type="evidence" value="ECO:0007669"/>
    <property type="project" value="UniProtKB-EC"/>
</dbReference>
<evidence type="ECO:0000256" key="4">
    <source>
        <dbReference type="ARBA" id="ARBA00008662"/>
    </source>
</evidence>
<evidence type="ECO:0000256" key="7">
    <source>
        <dbReference type="ARBA" id="ARBA00014478"/>
    </source>
</evidence>
<sequence>MISIVFGTAWIIKHVMAFFGIRPFIYIPDDDTNDKNDNAIIPLDDAGKSEYRNSYHVAYQLNPVYNVYDDDVVITDITPGSKESLNDLGIKTEENQDTLANSDAIIGNYVSGHTDDSRTENVIVIEDDIEVKKLELATATKPVSDLETDCPNVISKLENCRPSTKRSVNDGRSPPSIIIDDDQNNGDDDVEILGMYPVSEPKPGTSQDEEFDLTTIHGYDSMPFLSDASTIEYIKTSHTIFIMRGLPGSGKSTLVRGLEQVYPGAVVCSADQYFMDSSGKYCYDHKKIEAAHMYCQSQAESSCSNNMPVIIIDNTNIQRWNMAFYFKLAQSSYYYHTVVVEAQTPWRYNPRELAARNHHNVDLETISQKLRSLQDNKLRPYYYGWFLRQCDSLRLVAMATETLARCARELQDRGLALDVADFMTRTHKGLGDLYTAPKKMLHCTAGFMGTKGSNSYHENKTVLSSLGKTFKLAVTGLVFTGKTVCAVVDLYHNNTAVEKNEISKEQQDDGPGNSDIKNQLDNSSQNDEEVEESLSANDTSTLSETPLKKRRSELLKLFMKEEEVSLREKYKGVKKGVGYSSRQSVFRRGCSAHVTISYSKNGLAKYSGDEILRICELEFHGKRLSEIETEVGKVRSYESDTYQVLLKEPVVFDTLFHGFYNSKK</sequence>
<evidence type="ECO:0000256" key="14">
    <source>
        <dbReference type="ARBA" id="ARBA00023289"/>
    </source>
</evidence>
<dbReference type="InterPro" id="IPR027417">
    <property type="entry name" value="P-loop_NTPase"/>
</dbReference>
<feature type="region of interest" description="Disordered" evidence="16">
    <location>
        <begin position="162"/>
        <end position="184"/>
    </location>
</feature>
<dbReference type="GO" id="GO:0003723">
    <property type="term" value="F:RNA binding"/>
    <property type="evidence" value="ECO:0007669"/>
    <property type="project" value="UniProtKB-KW"/>
</dbReference>
<evidence type="ECO:0000256" key="5">
    <source>
        <dbReference type="ARBA" id="ARBA00011781"/>
    </source>
</evidence>
<gene>
    <name evidence="19" type="ORF">DPMN_185506</name>
</gene>
<feature type="compositionally biased region" description="Polar residues" evidence="16">
    <location>
        <begin position="515"/>
        <end position="525"/>
    </location>
</feature>
<dbReference type="GO" id="GO:0016020">
    <property type="term" value="C:membrane"/>
    <property type="evidence" value="ECO:0007669"/>
    <property type="project" value="UniProtKB-SubCell"/>
</dbReference>
<organism evidence="19 20">
    <name type="scientific">Dreissena polymorpha</name>
    <name type="common">Zebra mussel</name>
    <name type="synonym">Mytilus polymorpha</name>
    <dbReference type="NCBI Taxonomy" id="45954"/>
    <lineage>
        <taxon>Eukaryota</taxon>
        <taxon>Metazoa</taxon>
        <taxon>Spiralia</taxon>
        <taxon>Lophotrochozoa</taxon>
        <taxon>Mollusca</taxon>
        <taxon>Bivalvia</taxon>
        <taxon>Autobranchia</taxon>
        <taxon>Heteroconchia</taxon>
        <taxon>Euheterodonta</taxon>
        <taxon>Imparidentia</taxon>
        <taxon>Neoheterodontei</taxon>
        <taxon>Myida</taxon>
        <taxon>Dreissenoidea</taxon>
        <taxon>Dreissenidae</taxon>
        <taxon>Dreissena</taxon>
    </lineage>
</organism>
<keyword evidence="17" id="KW-0732">Signal</keyword>
<dbReference type="InterPro" id="IPR047325">
    <property type="entry name" value="CNPase_cat"/>
</dbReference>
<dbReference type="InterPro" id="IPR009097">
    <property type="entry name" value="Cyclic_Pdiesterase"/>
</dbReference>
<feature type="chain" id="PRO_5038995678" description="2',3'-cyclic-nucleotide 3'-phosphodiesterase" evidence="17">
    <location>
        <begin position="18"/>
        <end position="664"/>
    </location>
</feature>
<dbReference type="PANTHER" id="PTHR10156">
    <property type="entry name" value="2',3'-CYCLIC-NUCLEOTIDE 3'-PHOSPHODIESTERASE"/>
    <property type="match status" value="1"/>
</dbReference>
<dbReference type="Proteomes" id="UP000828390">
    <property type="component" value="Unassembled WGS sequence"/>
</dbReference>
<name>A0A9D4DKM8_DREPO</name>
<dbReference type="InterPro" id="IPR008431">
    <property type="entry name" value="CNPase"/>
</dbReference>
<evidence type="ECO:0000256" key="17">
    <source>
        <dbReference type="SAM" id="SignalP"/>
    </source>
</evidence>
<evidence type="ECO:0000256" key="11">
    <source>
        <dbReference type="ARBA" id="ARBA00022884"/>
    </source>
</evidence>
<dbReference type="GO" id="GO:0009214">
    <property type="term" value="P:cyclic nucleotide catabolic process"/>
    <property type="evidence" value="ECO:0007669"/>
    <property type="project" value="InterPro"/>
</dbReference>
<dbReference type="SUPFAM" id="SSF52540">
    <property type="entry name" value="P-loop containing nucleoside triphosphate hydrolases"/>
    <property type="match status" value="1"/>
</dbReference>
<dbReference type="AlphaFoldDB" id="A0A9D4DKM8"/>
<keyword evidence="8" id="KW-0488">Methylation</keyword>
<comment type="similarity">
    <text evidence="4">Belongs to the 2H phosphoesterase superfamily. CNPase family.</text>
</comment>
<evidence type="ECO:0000256" key="3">
    <source>
        <dbReference type="ARBA" id="ARBA00004635"/>
    </source>
</evidence>
<feature type="region of interest" description="Disordered" evidence="16">
    <location>
        <begin position="499"/>
        <end position="545"/>
    </location>
</feature>
<dbReference type="PANTHER" id="PTHR10156:SF0">
    <property type="entry name" value="2',3'-CYCLIC-NUCLEOTIDE 3'-PHOSPHODIESTERASE"/>
    <property type="match status" value="1"/>
</dbReference>
<evidence type="ECO:0000313" key="19">
    <source>
        <dbReference type="EMBL" id="KAH3750966.1"/>
    </source>
</evidence>
<evidence type="ECO:0000256" key="13">
    <source>
        <dbReference type="ARBA" id="ARBA00023288"/>
    </source>
</evidence>
<evidence type="ECO:0000256" key="8">
    <source>
        <dbReference type="ARBA" id="ARBA00022481"/>
    </source>
</evidence>
<dbReference type="Pfam" id="PF13671">
    <property type="entry name" value="AAA_33"/>
    <property type="match status" value="1"/>
</dbReference>
<evidence type="ECO:0000256" key="1">
    <source>
        <dbReference type="ARBA" id="ARBA00000610"/>
    </source>
</evidence>
<dbReference type="Pfam" id="PF05881">
    <property type="entry name" value="CNPase"/>
    <property type="match status" value="1"/>
</dbReference>
<comment type="catalytic activity">
    <reaction evidence="1">
        <text>a nucleoside 2',3'-cyclic phosphate + H2O = a nucleoside 2'-phosphate + H(+)</text>
        <dbReference type="Rhea" id="RHEA:14489"/>
        <dbReference type="ChEBI" id="CHEBI:15377"/>
        <dbReference type="ChEBI" id="CHEBI:15378"/>
        <dbReference type="ChEBI" id="CHEBI:66954"/>
        <dbReference type="ChEBI" id="CHEBI:78552"/>
        <dbReference type="EC" id="3.1.4.37"/>
    </reaction>
</comment>
<dbReference type="EC" id="3.1.4.37" evidence="6"/>
<accession>A0A9D4DKM8</accession>
<dbReference type="EMBL" id="JAIWYP010000010">
    <property type="protein sequence ID" value="KAH3750966.1"/>
    <property type="molecule type" value="Genomic_DNA"/>
</dbReference>
<dbReference type="SUPFAM" id="SSF55144">
    <property type="entry name" value="LigT-like"/>
    <property type="match status" value="1"/>
</dbReference>
<dbReference type="GO" id="GO:0005737">
    <property type="term" value="C:cytoplasm"/>
    <property type="evidence" value="ECO:0007669"/>
    <property type="project" value="TreeGrafter"/>
</dbReference>
<protein>
    <recommendedName>
        <fullName evidence="7">2',3'-cyclic-nucleotide 3'-phosphodiesterase</fullName>
        <ecNumber evidence="6">3.1.4.37</ecNumber>
    </recommendedName>
</protein>
<keyword evidence="14" id="KW-0636">Prenylation</keyword>
<comment type="subunit">
    <text evidence="5">Exists as monomers and homodimers.</text>
</comment>
<reference evidence="19" key="1">
    <citation type="journal article" date="2019" name="bioRxiv">
        <title>The Genome of the Zebra Mussel, Dreissena polymorpha: A Resource for Invasive Species Research.</title>
        <authorList>
            <person name="McCartney M.A."/>
            <person name="Auch B."/>
            <person name="Kono T."/>
            <person name="Mallez S."/>
            <person name="Zhang Y."/>
            <person name="Obille A."/>
            <person name="Becker A."/>
            <person name="Abrahante J.E."/>
            <person name="Garbe J."/>
            <person name="Badalamenti J.P."/>
            <person name="Herman A."/>
            <person name="Mangelson H."/>
            <person name="Liachko I."/>
            <person name="Sullivan S."/>
            <person name="Sone E.D."/>
            <person name="Koren S."/>
            <person name="Silverstein K.A.T."/>
            <person name="Beckman K.B."/>
            <person name="Gohl D.M."/>
        </authorList>
    </citation>
    <scope>NUCLEOTIDE SEQUENCE</scope>
    <source>
        <strain evidence="19">Duluth1</strain>
        <tissue evidence="19">Whole animal</tissue>
    </source>
</reference>
<evidence type="ECO:0000256" key="15">
    <source>
        <dbReference type="ARBA" id="ARBA00045937"/>
    </source>
</evidence>
<dbReference type="Gene3D" id="3.40.50.300">
    <property type="entry name" value="P-loop containing nucleotide triphosphate hydrolases"/>
    <property type="match status" value="1"/>
</dbReference>
<keyword evidence="11" id="KW-0694">RNA-binding</keyword>
<dbReference type="OrthoDB" id="3231855at2759"/>
<evidence type="ECO:0000256" key="6">
    <source>
        <dbReference type="ARBA" id="ARBA00012317"/>
    </source>
</evidence>
<reference evidence="19" key="2">
    <citation type="submission" date="2020-11" db="EMBL/GenBank/DDBJ databases">
        <authorList>
            <person name="McCartney M.A."/>
            <person name="Auch B."/>
            <person name="Kono T."/>
            <person name="Mallez S."/>
            <person name="Becker A."/>
            <person name="Gohl D.M."/>
            <person name="Silverstein K.A.T."/>
            <person name="Koren S."/>
            <person name="Bechman K.B."/>
            <person name="Herman A."/>
            <person name="Abrahante J.E."/>
            <person name="Garbe J."/>
        </authorList>
    </citation>
    <scope>NUCLEOTIDE SEQUENCE</scope>
    <source>
        <strain evidence="19">Duluth1</strain>
        <tissue evidence="19">Whole animal</tissue>
    </source>
</reference>
<evidence type="ECO:0000259" key="18">
    <source>
        <dbReference type="Pfam" id="PF05881"/>
    </source>
</evidence>
<comment type="caution">
    <text evidence="19">The sequence shown here is derived from an EMBL/GenBank/DDBJ whole genome shotgun (WGS) entry which is preliminary data.</text>
</comment>
<comment type="function">
    <text evidence="15">Catalyzes the formation of 2'-nucleotide products from 2',3'-cyclic substrates. May participate in RNA metabolism in the myelinating cell, CNP is the third most abundant protein in central nervous system myelin.</text>
</comment>
<proteinExistence type="inferred from homology"/>
<feature type="signal peptide" evidence="17">
    <location>
        <begin position="1"/>
        <end position="17"/>
    </location>
</feature>
<evidence type="ECO:0000256" key="12">
    <source>
        <dbReference type="ARBA" id="ARBA00023136"/>
    </source>
</evidence>
<feature type="domain" description="Cyclic nucleotide phosphodiesterase catalytic" evidence="18">
    <location>
        <begin position="380"/>
        <end position="505"/>
    </location>
</feature>
<keyword evidence="20" id="KW-1185">Reference proteome</keyword>
<keyword evidence="13" id="KW-0449">Lipoprotein</keyword>
<evidence type="ECO:0000256" key="9">
    <source>
        <dbReference type="ARBA" id="ARBA00022553"/>
    </source>
</evidence>
<keyword evidence="9" id="KW-0597">Phosphoprotein</keyword>
<evidence type="ECO:0000313" key="20">
    <source>
        <dbReference type="Proteomes" id="UP000828390"/>
    </source>
</evidence>